<proteinExistence type="predicted"/>
<accession>A0A0E9U9E7</accession>
<organism evidence="1">
    <name type="scientific">Anguilla anguilla</name>
    <name type="common">European freshwater eel</name>
    <name type="synonym">Muraena anguilla</name>
    <dbReference type="NCBI Taxonomy" id="7936"/>
    <lineage>
        <taxon>Eukaryota</taxon>
        <taxon>Metazoa</taxon>
        <taxon>Chordata</taxon>
        <taxon>Craniata</taxon>
        <taxon>Vertebrata</taxon>
        <taxon>Euteleostomi</taxon>
        <taxon>Actinopterygii</taxon>
        <taxon>Neopterygii</taxon>
        <taxon>Teleostei</taxon>
        <taxon>Anguilliformes</taxon>
        <taxon>Anguillidae</taxon>
        <taxon>Anguilla</taxon>
    </lineage>
</organism>
<reference evidence="1" key="1">
    <citation type="submission" date="2014-11" db="EMBL/GenBank/DDBJ databases">
        <authorList>
            <person name="Amaro Gonzalez C."/>
        </authorList>
    </citation>
    <scope>NUCLEOTIDE SEQUENCE</scope>
</reference>
<reference evidence="1" key="2">
    <citation type="journal article" date="2015" name="Fish Shellfish Immunol.">
        <title>Early steps in the European eel (Anguilla anguilla)-Vibrio vulnificus interaction in the gills: Role of the RtxA13 toxin.</title>
        <authorList>
            <person name="Callol A."/>
            <person name="Pajuelo D."/>
            <person name="Ebbesson L."/>
            <person name="Teles M."/>
            <person name="MacKenzie S."/>
            <person name="Amaro C."/>
        </authorList>
    </citation>
    <scope>NUCLEOTIDE SEQUENCE</scope>
</reference>
<evidence type="ECO:0000313" key="1">
    <source>
        <dbReference type="EMBL" id="JAH62461.1"/>
    </source>
</evidence>
<name>A0A0E9U9E7_ANGAN</name>
<sequence>MERFLRGTQIYE</sequence>
<dbReference type="EMBL" id="GBXM01046116">
    <property type="protein sequence ID" value="JAH62461.1"/>
    <property type="molecule type" value="Transcribed_RNA"/>
</dbReference>
<protein>
    <submittedName>
        <fullName evidence="1">Uncharacterized protein</fullName>
    </submittedName>
</protein>